<dbReference type="EMBL" id="LGUC01000001">
    <property type="protein sequence ID" value="KPN29590.1"/>
    <property type="molecule type" value="Genomic_DNA"/>
</dbReference>
<gene>
    <name evidence="1" type="ORF">SY89_00304</name>
</gene>
<name>A0A0P7HSE6_9EURY</name>
<dbReference type="STRING" id="699431.SY89_00304"/>
<dbReference type="AlphaFoldDB" id="A0A0P7HSE6"/>
<evidence type="ECO:0000313" key="1">
    <source>
        <dbReference type="EMBL" id="KPN29590.1"/>
    </source>
</evidence>
<dbReference type="RefSeq" id="WP_054582854.1">
    <property type="nucleotide sequence ID" value="NZ_LGUC01000001.1"/>
</dbReference>
<dbReference type="OrthoDB" id="329300at2157"/>
<comment type="caution">
    <text evidence="1">The sequence shown here is derived from an EMBL/GenBank/DDBJ whole genome shotgun (WGS) entry which is preliminary data.</text>
</comment>
<protein>
    <recommendedName>
        <fullName evidence="3">DUF429 domain-containing protein</fullName>
    </recommendedName>
</protein>
<reference evidence="2" key="1">
    <citation type="submission" date="2013-11" db="EMBL/GenBank/DDBJ databases">
        <authorList>
            <person name="Hoang H.T."/>
            <person name="Killian M.L."/>
            <person name="Madson D.M."/>
            <person name="Arruda P.H.E."/>
            <person name="Sun D."/>
            <person name="Schwartz K.J."/>
            <person name="Yoon K."/>
        </authorList>
    </citation>
    <scope>NUCLEOTIDE SEQUENCE [LARGE SCALE GENOMIC DNA]</scope>
    <source>
        <strain evidence="2">CDK2</strain>
    </source>
</reference>
<organism evidence="1 2">
    <name type="scientific">Halolamina pelagica</name>
    <dbReference type="NCBI Taxonomy" id="699431"/>
    <lineage>
        <taxon>Archaea</taxon>
        <taxon>Methanobacteriati</taxon>
        <taxon>Methanobacteriota</taxon>
        <taxon>Stenosarchaea group</taxon>
        <taxon>Halobacteria</taxon>
        <taxon>Halobacteriales</taxon>
        <taxon>Haloferacaceae</taxon>
    </lineage>
</organism>
<accession>A0A0P7HSE6</accession>
<dbReference type="Proteomes" id="UP000050535">
    <property type="component" value="Unassembled WGS sequence"/>
</dbReference>
<proteinExistence type="predicted"/>
<keyword evidence="2" id="KW-1185">Reference proteome</keyword>
<evidence type="ECO:0000313" key="2">
    <source>
        <dbReference type="Proteomes" id="UP000050535"/>
    </source>
</evidence>
<evidence type="ECO:0008006" key="3">
    <source>
        <dbReference type="Google" id="ProtNLM"/>
    </source>
</evidence>
<sequence length="278" mass="30252">MGYTPPDTVFGVDFSGAKEAGNSIWIAEIDGGDEPELVDCAPVAERFDVAAERESAHRALTRHLAALDGDAAAALDFPFALPSSVVDPADWESFVREFPSLFSSPADLQRRCQSRAELTDDDRVQHVRATEEAVGALSPYNRRLRSQTFYGVRDVLRPLVLADAVRVAPMQSLAPEKPTLLETYPAAALDSLDGETHRAGYKETSEAGRKRRTANLDALGRESELTVPEPMRGRLLADAGGDGLDAVLAAFAGWRNTVDPANLDIDDGEYREEGYIYV</sequence>